<name>M1NZU7_DESSD</name>
<evidence type="ECO:0000313" key="2">
    <source>
        <dbReference type="Proteomes" id="UP000011721"/>
    </source>
</evidence>
<dbReference type="RefSeq" id="WP_015402502.1">
    <property type="nucleotide sequence ID" value="NC_020304.1"/>
</dbReference>
<sequence>MKELNTILKNWNDLYDFYYNEFLKTEDDEKESELLEKCYQIGEWIDDLKYKINNICANK</sequence>
<evidence type="ECO:0000313" key="1">
    <source>
        <dbReference type="EMBL" id="AGF76803.1"/>
    </source>
</evidence>
<gene>
    <name evidence="1" type="ordered locus">UWK_00217</name>
</gene>
<protein>
    <submittedName>
        <fullName evidence="1">Uncharacterized protein</fullName>
    </submittedName>
</protein>
<accession>M1NZU7</accession>
<keyword evidence="2" id="KW-1185">Reference proteome</keyword>
<dbReference type="EMBL" id="CP003985">
    <property type="protein sequence ID" value="AGF76803.1"/>
    <property type="molecule type" value="Genomic_DNA"/>
</dbReference>
<dbReference type="STRING" id="1167006.UWK_00217"/>
<dbReference type="HOGENOM" id="CLU_2952962_0_0_7"/>
<dbReference type="Proteomes" id="UP000011721">
    <property type="component" value="Chromosome"/>
</dbReference>
<dbReference type="KEGG" id="dsf:UWK_00217"/>
<dbReference type="AlphaFoldDB" id="M1NZU7"/>
<proteinExistence type="predicted"/>
<reference evidence="2" key="1">
    <citation type="journal article" date="2013" name="Stand. Genomic Sci.">
        <title>Complete genome sequence of Desulfocapsa sulfexigens, a marine deltaproteobacterium specialized in disproportionating inorganic sulfur compounds.</title>
        <authorList>
            <person name="Finster K.W."/>
            <person name="Kjeldsen K.U."/>
            <person name="Kube M."/>
            <person name="Reinhardt R."/>
            <person name="Mussmann M."/>
            <person name="Amann R."/>
            <person name="Schreiber L."/>
        </authorList>
    </citation>
    <scope>NUCLEOTIDE SEQUENCE [LARGE SCALE GENOMIC DNA]</scope>
    <source>
        <strain evidence="2">DSM 10523 / SB164P1</strain>
    </source>
</reference>
<organism evidence="1 2">
    <name type="scientific">Desulfocapsa sulfexigens (strain DSM 10523 / SB164P1)</name>
    <dbReference type="NCBI Taxonomy" id="1167006"/>
    <lineage>
        <taxon>Bacteria</taxon>
        <taxon>Pseudomonadati</taxon>
        <taxon>Thermodesulfobacteriota</taxon>
        <taxon>Desulfobulbia</taxon>
        <taxon>Desulfobulbales</taxon>
        <taxon>Desulfocapsaceae</taxon>
        <taxon>Desulfocapsa</taxon>
    </lineage>
</organism>